<reference evidence="1" key="1">
    <citation type="submission" date="2021-01" db="EMBL/GenBank/DDBJ databases">
        <authorList>
            <person name="Corre E."/>
            <person name="Pelletier E."/>
            <person name="Niang G."/>
            <person name="Scheremetjew M."/>
            <person name="Finn R."/>
            <person name="Kale V."/>
            <person name="Holt S."/>
            <person name="Cochrane G."/>
            <person name="Meng A."/>
            <person name="Brown T."/>
            <person name="Cohen L."/>
        </authorList>
    </citation>
    <scope>NUCLEOTIDE SEQUENCE</scope>
    <source>
        <strain evidence="1">CCAP 955/1</strain>
    </source>
</reference>
<dbReference type="AlphaFoldDB" id="A0A7S3M6F3"/>
<protein>
    <submittedName>
        <fullName evidence="1">Uncharacterized protein</fullName>
    </submittedName>
</protein>
<sequence>MTARDLRAANRDAVRFFEDYKNNGITKEVFQSSGNGNVLSFVSNATDQITASVLNDYKQTFKMTIQYSKGLIECKKLFFWTERGMKALAGSFKDTPTILQTFSSFEQMIILEDILQVFTGKLASGVHTLNFSLESTNNCPIKITIAKKQEIVDLLNVTVGHVNYKTKQGLSYERMVMDEDLTNRWVLHGHLSALEMARNPYHSTNLVVKQTARDARVMDNRTCFKAFNDAGLPSKLACAEHKGQRNPIKAVRDCMAQSAFTAAVVAAHSAPQRALLDDVSFDDFYGAGYSSRDDFRLSTTGLLRQAGAVTAPVYDPTSELTTSLQKLTLRRLGPSGSDQMNQHLVDTYGL</sequence>
<evidence type="ECO:0000313" key="1">
    <source>
        <dbReference type="EMBL" id="CAE0283871.1"/>
    </source>
</evidence>
<organism evidence="1">
    <name type="scientific">Spumella elongata</name>
    <dbReference type="NCBI Taxonomy" id="89044"/>
    <lineage>
        <taxon>Eukaryota</taxon>
        <taxon>Sar</taxon>
        <taxon>Stramenopiles</taxon>
        <taxon>Ochrophyta</taxon>
        <taxon>Chrysophyceae</taxon>
        <taxon>Chromulinales</taxon>
        <taxon>Chromulinaceae</taxon>
        <taxon>Spumella</taxon>
    </lineage>
</organism>
<proteinExistence type="predicted"/>
<name>A0A7S3M6F3_9STRA</name>
<accession>A0A7S3M6F3</accession>
<dbReference type="EMBL" id="HBIC01025688">
    <property type="protein sequence ID" value="CAE0283871.1"/>
    <property type="molecule type" value="Transcribed_RNA"/>
</dbReference>
<gene>
    <name evidence="1" type="ORF">SELO1098_LOCUS12706</name>
</gene>